<keyword evidence="5" id="KW-0949">S-adenosyl-L-methionine</keyword>
<dbReference type="Gene3D" id="3.40.1010.10">
    <property type="entry name" value="Cobalt-precorrin-4 Transmethylase, Domain 1"/>
    <property type="match status" value="1"/>
</dbReference>
<dbReference type="PATRIC" id="fig|1189621.3.peg.3513"/>
<dbReference type="InterPro" id="IPR008189">
    <property type="entry name" value="rRNA_ssu_MeTfrase_I"/>
</dbReference>
<keyword evidence="4 7" id="KW-0808">Transferase</keyword>
<evidence type="ECO:0000313" key="7">
    <source>
        <dbReference type="EMBL" id="EIM73884.1"/>
    </source>
</evidence>
<evidence type="ECO:0000259" key="6">
    <source>
        <dbReference type="Pfam" id="PF00590"/>
    </source>
</evidence>
<reference evidence="7 8" key="1">
    <citation type="submission" date="2012-05" db="EMBL/GenBank/DDBJ databases">
        <title>Genome sequence of Nitritalea halalkaliphila LW7.</title>
        <authorList>
            <person name="Jangir P.K."/>
            <person name="Singh A."/>
            <person name="Shivaji S."/>
            <person name="Sharma R."/>
        </authorList>
    </citation>
    <scope>NUCLEOTIDE SEQUENCE [LARGE SCALE GENOMIC DNA]</scope>
    <source>
        <strain evidence="7 8">LW7</strain>
    </source>
</reference>
<comment type="caution">
    <text evidence="7">The sequence shown here is derived from an EMBL/GenBank/DDBJ whole genome shotgun (WGS) entry which is preliminary data.</text>
</comment>
<evidence type="ECO:0000256" key="1">
    <source>
        <dbReference type="ARBA" id="ARBA00022490"/>
    </source>
</evidence>
<dbReference type="Pfam" id="PF00590">
    <property type="entry name" value="TP_methylase"/>
    <property type="match status" value="1"/>
</dbReference>
<dbReference type="PANTHER" id="PTHR46111:SF2">
    <property type="entry name" value="SAM-DEPENDENT METHYLTRANSFERASE"/>
    <property type="match status" value="1"/>
</dbReference>
<dbReference type="CDD" id="cd11649">
    <property type="entry name" value="RsmI_like"/>
    <property type="match status" value="1"/>
</dbReference>
<gene>
    <name evidence="7" type="ORF">A3SI_16932</name>
</gene>
<dbReference type="GO" id="GO:0008168">
    <property type="term" value="F:methyltransferase activity"/>
    <property type="evidence" value="ECO:0007669"/>
    <property type="project" value="UniProtKB-KW"/>
</dbReference>
<dbReference type="OrthoDB" id="7061662at2"/>
<dbReference type="InterPro" id="IPR014776">
    <property type="entry name" value="4pyrrole_Mease_sub2"/>
</dbReference>
<dbReference type="InterPro" id="IPR035996">
    <property type="entry name" value="4pyrrol_Methylase_sf"/>
</dbReference>
<dbReference type="EMBL" id="AJYA01000053">
    <property type="protein sequence ID" value="EIM73884.1"/>
    <property type="molecule type" value="Genomic_DNA"/>
</dbReference>
<dbReference type="GO" id="GO:0032259">
    <property type="term" value="P:methylation"/>
    <property type="evidence" value="ECO:0007669"/>
    <property type="project" value="UniProtKB-KW"/>
</dbReference>
<dbReference type="STRING" id="1189621.A3SI_16932"/>
<dbReference type="InterPro" id="IPR014777">
    <property type="entry name" value="4pyrrole_Mease_sub1"/>
</dbReference>
<evidence type="ECO:0000256" key="3">
    <source>
        <dbReference type="ARBA" id="ARBA00022603"/>
    </source>
</evidence>
<keyword evidence="2" id="KW-0698">rRNA processing</keyword>
<dbReference type="RefSeq" id="WP_009056844.1">
    <property type="nucleotide sequence ID" value="NZ_AJYA01000053.1"/>
</dbReference>
<keyword evidence="3 7" id="KW-0489">Methyltransferase</keyword>
<dbReference type="AlphaFoldDB" id="I5BWD2"/>
<dbReference type="GO" id="GO:0006364">
    <property type="term" value="P:rRNA processing"/>
    <property type="evidence" value="ECO:0007669"/>
    <property type="project" value="UniProtKB-KW"/>
</dbReference>
<proteinExistence type="predicted"/>
<organism evidence="7 8">
    <name type="scientific">Nitritalea halalkaliphila LW7</name>
    <dbReference type="NCBI Taxonomy" id="1189621"/>
    <lineage>
        <taxon>Bacteria</taxon>
        <taxon>Pseudomonadati</taxon>
        <taxon>Bacteroidota</taxon>
        <taxon>Cytophagia</taxon>
        <taxon>Cytophagales</taxon>
        <taxon>Cyclobacteriaceae</taxon>
        <taxon>Nitritalea</taxon>
    </lineage>
</organism>
<protein>
    <submittedName>
        <fullName evidence="7">Uroporphyrin-III C/tetrapyrrole methyltransferase</fullName>
    </submittedName>
</protein>
<dbReference type="PANTHER" id="PTHR46111">
    <property type="entry name" value="RIBOSOMAL RNA SMALL SUBUNIT METHYLTRANSFERASE I"/>
    <property type="match status" value="1"/>
</dbReference>
<feature type="domain" description="Tetrapyrrole methylase" evidence="6">
    <location>
        <begin position="76"/>
        <end position="212"/>
    </location>
</feature>
<keyword evidence="8" id="KW-1185">Reference proteome</keyword>
<name>I5BWD2_9BACT</name>
<accession>I5BWD2</accession>
<evidence type="ECO:0000256" key="5">
    <source>
        <dbReference type="ARBA" id="ARBA00022691"/>
    </source>
</evidence>
<dbReference type="Gene3D" id="3.30.950.10">
    <property type="entry name" value="Methyltransferase, Cobalt-precorrin-4 Transmethylase, Domain 2"/>
    <property type="match status" value="1"/>
</dbReference>
<sequence length="239" mass="26617">MSHATGRLFLIPVVLAPDTAHRVISPEIREILPQIHHFYVENVRTARRFISSLQLGLNIPELQFAVLDKKTKAPALKGMLDLLAAGQNVGIMSEAGCPGIADPGSLAVRLAHENGLEVVPLAGPSAMFLTLMASGFNGQSFTFHGYLPIDKKERQQRIHEIEKESARLRRTQLFMETPFRNDSLFQDLLKHAHPETALCVAAEITSENAFIQTKKIHEWKKAVPELHKRPTVFALYAAD</sequence>
<dbReference type="Proteomes" id="UP000005551">
    <property type="component" value="Unassembled WGS sequence"/>
</dbReference>
<evidence type="ECO:0000256" key="2">
    <source>
        <dbReference type="ARBA" id="ARBA00022552"/>
    </source>
</evidence>
<dbReference type="InterPro" id="IPR000878">
    <property type="entry name" value="4pyrrol_Mease"/>
</dbReference>
<dbReference type="SUPFAM" id="SSF53790">
    <property type="entry name" value="Tetrapyrrole methylase"/>
    <property type="match status" value="1"/>
</dbReference>
<evidence type="ECO:0000313" key="8">
    <source>
        <dbReference type="Proteomes" id="UP000005551"/>
    </source>
</evidence>
<keyword evidence="1" id="KW-0963">Cytoplasm</keyword>
<evidence type="ECO:0000256" key="4">
    <source>
        <dbReference type="ARBA" id="ARBA00022679"/>
    </source>
</evidence>
<dbReference type="PIRSF" id="PIRSF005917">
    <property type="entry name" value="MTase_YraL"/>
    <property type="match status" value="1"/>
</dbReference>